<evidence type="ECO:0000256" key="8">
    <source>
        <dbReference type="ARBA" id="ARBA00022989"/>
    </source>
</evidence>
<dbReference type="PANTHER" id="PTHR45436:SF8">
    <property type="entry name" value="HISTIDINE KINASE"/>
    <property type="match status" value="1"/>
</dbReference>
<evidence type="ECO:0000313" key="14">
    <source>
        <dbReference type="Proteomes" id="UP000185151"/>
    </source>
</evidence>
<organism evidence="13 14">
    <name type="scientific">Paraburkholderia phenazinium</name>
    <dbReference type="NCBI Taxonomy" id="60549"/>
    <lineage>
        <taxon>Bacteria</taxon>
        <taxon>Pseudomonadati</taxon>
        <taxon>Pseudomonadota</taxon>
        <taxon>Betaproteobacteria</taxon>
        <taxon>Burkholderiales</taxon>
        <taxon>Burkholderiaceae</taxon>
        <taxon>Paraburkholderia</taxon>
    </lineage>
</organism>
<dbReference type="Gene3D" id="1.10.287.130">
    <property type="match status" value="1"/>
</dbReference>
<evidence type="ECO:0000259" key="12">
    <source>
        <dbReference type="PROSITE" id="PS50885"/>
    </source>
</evidence>
<comment type="subcellular location">
    <subcellularLocation>
        <location evidence="2">Membrane</location>
    </subcellularLocation>
</comment>
<dbReference type="SMART" id="SM00304">
    <property type="entry name" value="HAMP"/>
    <property type="match status" value="1"/>
</dbReference>
<dbReference type="InterPro" id="IPR050428">
    <property type="entry name" value="TCS_sensor_his_kinase"/>
</dbReference>
<keyword evidence="4" id="KW-0597">Phosphoprotein</keyword>
<dbReference type="InterPro" id="IPR036097">
    <property type="entry name" value="HisK_dim/P_sf"/>
</dbReference>
<keyword evidence="7 13" id="KW-0418">Kinase</keyword>
<sequence>MTMSLWRSTIFRLLMIYALVFAGSVGGLVWINYWNSANYTAMQADYNINWQFQYFAALPRNLMLSQIDARTRTTIRRPVNFYGVFAPNGQHLTGDIASSPAGVKSDGDGVWLRPQLISPTLERPMYMRTRATRLPDGDLLVIARDVDEMARLRSYMLGGIAWSGAIALLGGLGFGILCSAVQLRRINEMRRLTHLIAQGNLDTRLPERGGDELAWLSQIVNHMLDEISRLMHEVKSACDGIAHDLRTPLIHIRSLLARIEPATLSDEDAQRLQRAAQETDEVLTRFAAILRISEIEALHRRAGFSDAEMHVLCRQVGELYAPVAAARNVELKLDLQHVLPVRADHPLMFEALVNIVDNAIKFASHEGVVAIKVQQCAEGPRITVCDDGPGIRADERVAVLQRFYRSERTRDTPGSGLGLSVVQAVAHLHDFRLTLEDANPGTCVALDCWSERHAP</sequence>
<evidence type="ECO:0000256" key="1">
    <source>
        <dbReference type="ARBA" id="ARBA00000085"/>
    </source>
</evidence>
<evidence type="ECO:0000256" key="5">
    <source>
        <dbReference type="ARBA" id="ARBA00022679"/>
    </source>
</evidence>
<dbReference type="PANTHER" id="PTHR45436">
    <property type="entry name" value="SENSOR HISTIDINE KINASE YKOH"/>
    <property type="match status" value="1"/>
</dbReference>
<evidence type="ECO:0000256" key="2">
    <source>
        <dbReference type="ARBA" id="ARBA00004370"/>
    </source>
</evidence>
<gene>
    <name evidence="13" type="ORF">SAMN05444165_0727</name>
</gene>
<evidence type="ECO:0000256" key="3">
    <source>
        <dbReference type="ARBA" id="ARBA00012438"/>
    </source>
</evidence>
<dbReference type="PROSITE" id="PS50109">
    <property type="entry name" value="HIS_KIN"/>
    <property type="match status" value="1"/>
</dbReference>
<evidence type="ECO:0000256" key="7">
    <source>
        <dbReference type="ARBA" id="ARBA00022777"/>
    </source>
</evidence>
<dbReference type="InterPro" id="IPR003660">
    <property type="entry name" value="HAMP_dom"/>
</dbReference>
<keyword evidence="5" id="KW-0808">Transferase</keyword>
<feature type="transmembrane region" description="Helical" evidence="10">
    <location>
        <begin position="12"/>
        <end position="33"/>
    </location>
</feature>
<dbReference type="EMBL" id="FSRU01000001">
    <property type="protein sequence ID" value="SIO06082.1"/>
    <property type="molecule type" value="Genomic_DNA"/>
</dbReference>
<feature type="domain" description="HAMP" evidence="12">
    <location>
        <begin position="180"/>
        <end position="232"/>
    </location>
</feature>
<evidence type="ECO:0000256" key="10">
    <source>
        <dbReference type="SAM" id="Phobius"/>
    </source>
</evidence>
<dbReference type="SUPFAM" id="SSF158472">
    <property type="entry name" value="HAMP domain-like"/>
    <property type="match status" value="1"/>
</dbReference>
<dbReference type="InterPro" id="IPR036890">
    <property type="entry name" value="HATPase_C_sf"/>
</dbReference>
<dbReference type="OrthoDB" id="8554694at2"/>
<dbReference type="SUPFAM" id="SSF55874">
    <property type="entry name" value="ATPase domain of HSP90 chaperone/DNA topoisomerase II/histidine kinase"/>
    <property type="match status" value="1"/>
</dbReference>
<dbReference type="CDD" id="cd06225">
    <property type="entry name" value="HAMP"/>
    <property type="match status" value="1"/>
</dbReference>
<keyword evidence="8 10" id="KW-1133">Transmembrane helix</keyword>
<dbReference type="SUPFAM" id="SSF47384">
    <property type="entry name" value="Homodimeric domain of signal transducing histidine kinase"/>
    <property type="match status" value="1"/>
</dbReference>
<dbReference type="GO" id="GO:0005886">
    <property type="term" value="C:plasma membrane"/>
    <property type="evidence" value="ECO:0007669"/>
    <property type="project" value="TreeGrafter"/>
</dbReference>
<dbReference type="Pfam" id="PF02518">
    <property type="entry name" value="HATPase_c"/>
    <property type="match status" value="1"/>
</dbReference>
<feature type="transmembrane region" description="Helical" evidence="10">
    <location>
        <begin position="159"/>
        <end position="181"/>
    </location>
</feature>
<reference evidence="13 14" key="1">
    <citation type="submission" date="2016-11" db="EMBL/GenBank/DDBJ databases">
        <authorList>
            <person name="Jaros S."/>
            <person name="Januszkiewicz K."/>
            <person name="Wedrychowicz H."/>
        </authorList>
    </citation>
    <scope>NUCLEOTIDE SEQUENCE [LARGE SCALE GENOMIC DNA]</scope>
    <source>
        <strain evidence="13 14">GAS95</strain>
    </source>
</reference>
<evidence type="ECO:0000256" key="4">
    <source>
        <dbReference type="ARBA" id="ARBA00022553"/>
    </source>
</evidence>
<evidence type="ECO:0000256" key="6">
    <source>
        <dbReference type="ARBA" id="ARBA00022692"/>
    </source>
</evidence>
<dbReference type="Gene3D" id="3.30.565.10">
    <property type="entry name" value="Histidine kinase-like ATPase, C-terminal domain"/>
    <property type="match status" value="1"/>
</dbReference>
<keyword evidence="6 10" id="KW-0812">Transmembrane</keyword>
<proteinExistence type="predicted"/>
<dbReference type="SMART" id="SM00387">
    <property type="entry name" value="HATPase_c"/>
    <property type="match status" value="1"/>
</dbReference>
<keyword evidence="10" id="KW-0472">Membrane</keyword>
<dbReference type="EC" id="2.7.13.3" evidence="3"/>
<dbReference type="RefSeq" id="WP_083640227.1">
    <property type="nucleotide sequence ID" value="NZ_FSRU01000001.1"/>
</dbReference>
<dbReference type="InterPro" id="IPR003661">
    <property type="entry name" value="HisK_dim/P_dom"/>
</dbReference>
<keyword evidence="14" id="KW-1185">Reference proteome</keyword>
<comment type="catalytic activity">
    <reaction evidence="1">
        <text>ATP + protein L-histidine = ADP + protein N-phospho-L-histidine.</text>
        <dbReference type="EC" id="2.7.13.3"/>
    </reaction>
</comment>
<dbReference type="Pfam" id="PF00672">
    <property type="entry name" value="HAMP"/>
    <property type="match status" value="1"/>
</dbReference>
<evidence type="ECO:0000259" key="11">
    <source>
        <dbReference type="PROSITE" id="PS50109"/>
    </source>
</evidence>
<dbReference type="Gene3D" id="6.10.340.10">
    <property type="match status" value="1"/>
</dbReference>
<dbReference type="GO" id="GO:0000155">
    <property type="term" value="F:phosphorelay sensor kinase activity"/>
    <property type="evidence" value="ECO:0007669"/>
    <property type="project" value="InterPro"/>
</dbReference>
<dbReference type="AlphaFoldDB" id="A0A1N6GFA1"/>
<feature type="domain" description="Histidine kinase" evidence="11">
    <location>
        <begin position="240"/>
        <end position="446"/>
    </location>
</feature>
<dbReference type="Proteomes" id="UP000185151">
    <property type="component" value="Unassembled WGS sequence"/>
</dbReference>
<evidence type="ECO:0000256" key="9">
    <source>
        <dbReference type="ARBA" id="ARBA00023012"/>
    </source>
</evidence>
<protein>
    <recommendedName>
        <fullName evidence="3">histidine kinase</fullName>
        <ecNumber evidence="3">2.7.13.3</ecNumber>
    </recommendedName>
</protein>
<dbReference type="PROSITE" id="PS50885">
    <property type="entry name" value="HAMP"/>
    <property type="match status" value="1"/>
</dbReference>
<evidence type="ECO:0000313" key="13">
    <source>
        <dbReference type="EMBL" id="SIO06082.1"/>
    </source>
</evidence>
<dbReference type="InterPro" id="IPR005467">
    <property type="entry name" value="His_kinase_dom"/>
</dbReference>
<accession>A0A1N6GFA1</accession>
<keyword evidence="9" id="KW-0902">Two-component regulatory system</keyword>
<name>A0A1N6GFA1_9BURK</name>
<dbReference type="InterPro" id="IPR003594">
    <property type="entry name" value="HATPase_dom"/>
</dbReference>
<dbReference type="CDD" id="cd00082">
    <property type="entry name" value="HisKA"/>
    <property type="match status" value="1"/>
</dbReference>